<accession>A0A8D8QM28</accession>
<dbReference type="EMBL" id="HBUF01354236">
    <property type="protein sequence ID" value="CAG6716288.1"/>
    <property type="molecule type" value="Transcribed_RNA"/>
</dbReference>
<proteinExistence type="predicted"/>
<protein>
    <submittedName>
        <fullName evidence="2">Uncharacterized protein</fullName>
    </submittedName>
</protein>
<dbReference type="EMBL" id="HBUF01084045">
    <property type="protein sequence ID" value="CAG6633824.1"/>
    <property type="molecule type" value="Transcribed_RNA"/>
</dbReference>
<evidence type="ECO:0000313" key="2">
    <source>
        <dbReference type="EMBL" id="CAG6633824.1"/>
    </source>
</evidence>
<name>A0A8D8QM28_9HEMI</name>
<dbReference type="EMBL" id="HBUF01354238">
    <property type="protein sequence ID" value="CAG6716293.1"/>
    <property type="molecule type" value="Transcribed_RNA"/>
</dbReference>
<organism evidence="2">
    <name type="scientific">Cacopsylla melanoneura</name>
    <dbReference type="NCBI Taxonomy" id="428564"/>
    <lineage>
        <taxon>Eukaryota</taxon>
        <taxon>Metazoa</taxon>
        <taxon>Ecdysozoa</taxon>
        <taxon>Arthropoda</taxon>
        <taxon>Hexapoda</taxon>
        <taxon>Insecta</taxon>
        <taxon>Pterygota</taxon>
        <taxon>Neoptera</taxon>
        <taxon>Paraneoptera</taxon>
        <taxon>Hemiptera</taxon>
        <taxon>Sternorrhyncha</taxon>
        <taxon>Psylloidea</taxon>
        <taxon>Psyllidae</taxon>
        <taxon>Psyllinae</taxon>
        <taxon>Cacopsylla</taxon>
    </lineage>
</organism>
<dbReference type="EMBL" id="HBUF01084043">
    <property type="protein sequence ID" value="CAG6633821.1"/>
    <property type="molecule type" value="Transcribed_RNA"/>
</dbReference>
<feature type="region of interest" description="Disordered" evidence="1">
    <location>
        <begin position="33"/>
        <end position="52"/>
    </location>
</feature>
<sequence>MVHPRVTIPQTQAFSMLTIRLVSRGTSYAPLGYRRPISPPRKLSSTPNKRKPPTLLVWNATAPVPLLLLLKDTLRTGGDLGKLNRLAITMNTTSIPVLNGILSLQRKTKTTR</sequence>
<reference evidence="2" key="1">
    <citation type="submission" date="2021-05" db="EMBL/GenBank/DDBJ databases">
        <authorList>
            <person name="Alioto T."/>
            <person name="Alioto T."/>
            <person name="Gomez Garrido J."/>
        </authorList>
    </citation>
    <scope>NUCLEOTIDE SEQUENCE</scope>
</reference>
<evidence type="ECO:0000256" key="1">
    <source>
        <dbReference type="SAM" id="MobiDB-lite"/>
    </source>
</evidence>
<dbReference type="AlphaFoldDB" id="A0A8D8QM28"/>